<accession>A0AB73C1A5</accession>
<evidence type="ECO:0000313" key="2">
    <source>
        <dbReference type="Proteomes" id="UP000027058"/>
    </source>
</evidence>
<sequence>MDIEKKIEEVGGIGITDNFIANKDRVFKL</sequence>
<organism evidence="1 2">
    <name type="scientific">Fusobacterium necrophorum DJ-2</name>
    <dbReference type="NCBI Taxonomy" id="1441737"/>
    <lineage>
        <taxon>Bacteria</taxon>
        <taxon>Fusobacteriati</taxon>
        <taxon>Fusobacteriota</taxon>
        <taxon>Fusobacteriia</taxon>
        <taxon>Fusobacteriales</taxon>
        <taxon>Fusobacteriaceae</taxon>
        <taxon>Fusobacterium</taxon>
    </lineage>
</organism>
<comment type="caution">
    <text evidence="1">The sequence shown here is derived from an EMBL/GenBank/DDBJ whole genome shotgun (WGS) entry which is preliminary data.</text>
</comment>
<dbReference type="Proteomes" id="UP000027058">
    <property type="component" value="Unassembled WGS sequence"/>
</dbReference>
<reference evidence="1 2" key="1">
    <citation type="submission" date="2014-01" db="EMBL/GenBank/DDBJ databases">
        <title>Comparative genomics of Fusobacterium necrophorum wild isolates.</title>
        <authorList>
            <person name="Kittichotirat W."/>
            <person name="Bumgarner R.E."/>
            <person name="Lawrence P."/>
        </authorList>
    </citation>
    <scope>NUCLEOTIDE SEQUENCE [LARGE SCALE GENOMIC DNA]</scope>
    <source>
        <strain evidence="1 2">DJ-2</strain>
    </source>
</reference>
<gene>
    <name evidence="1" type="ORF">FUSO8_09545</name>
</gene>
<name>A0AB73C1A5_9FUSO</name>
<evidence type="ECO:0000313" key="1">
    <source>
        <dbReference type="EMBL" id="KDE70283.1"/>
    </source>
</evidence>
<dbReference type="EMBL" id="JAAH01000144">
    <property type="protein sequence ID" value="KDE70283.1"/>
    <property type="molecule type" value="Genomic_DNA"/>
</dbReference>
<dbReference type="AlphaFoldDB" id="A0AB73C1A5"/>
<proteinExistence type="predicted"/>
<protein>
    <submittedName>
        <fullName evidence="1">Uncharacterized protein</fullName>
    </submittedName>
</protein>